<dbReference type="SUPFAM" id="SSF52402">
    <property type="entry name" value="Adenine nucleotide alpha hydrolases-like"/>
    <property type="match status" value="1"/>
</dbReference>
<evidence type="ECO:0000259" key="1">
    <source>
        <dbReference type="Pfam" id="PF01507"/>
    </source>
</evidence>
<dbReference type="EC" id="1.8.4.8" evidence="2"/>
<organism evidence="2">
    <name type="scientific">termite gut metagenome</name>
    <dbReference type="NCBI Taxonomy" id="433724"/>
    <lineage>
        <taxon>unclassified sequences</taxon>
        <taxon>metagenomes</taxon>
        <taxon>organismal metagenomes</taxon>
    </lineage>
</organism>
<dbReference type="AlphaFoldDB" id="A0A5J4SSH5"/>
<dbReference type="Pfam" id="PF01507">
    <property type="entry name" value="PAPS_reduct"/>
    <property type="match status" value="1"/>
</dbReference>
<reference evidence="2" key="1">
    <citation type="submission" date="2019-03" db="EMBL/GenBank/DDBJ databases">
        <title>Single cell metagenomics reveals metabolic interactions within the superorganism composed of flagellate Streblomastix strix and complex community of Bacteroidetes bacteria on its surface.</title>
        <authorList>
            <person name="Treitli S.C."/>
            <person name="Kolisko M."/>
            <person name="Husnik F."/>
            <person name="Keeling P."/>
            <person name="Hampl V."/>
        </authorList>
    </citation>
    <scope>NUCLEOTIDE SEQUENCE</scope>
    <source>
        <strain evidence="2">STM</strain>
    </source>
</reference>
<dbReference type="GO" id="GO:0071453">
    <property type="term" value="P:cellular response to oxygen levels"/>
    <property type="evidence" value="ECO:0007669"/>
    <property type="project" value="TreeGrafter"/>
</dbReference>
<dbReference type="GO" id="GO:0004604">
    <property type="term" value="F:phosphoadenylyl-sulfate reductase (thioredoxin) activity"/>
    <property type="evidence" value="ECO:0007669"/>
    <property type="project" value="UniProtKB-EC"/>
</dbReference>
<feature type="domain" description="Phosphoadenosine phosphosulphate reductase" evidence="1">
    <location>
        <begin position="28"/>
        <end position="217"/>
    </location>
</feature>
<dbReference type="InterPro" id="IPR002500">
    <property type="entry name" value="PAPS_reduct_dom"/>
</dbReference>
<dbReference type="PANTHER" id="PTHR30083">
    <property type="entry name" value="TRANSCRIPTIONAL REGULATOR-RELATED"/>
    <property type="match status" value="1"/>
</dbReference>
<dbReference type="InterPro" id="IPR014729">
    <property type="entry name" value="Rossmann-like_a/b/a_fold"/>
</dbReference>
<accession>A0A5J4SSH5</accession>
<comment type="caution">
    <text evidence="2">The sequence shown here is derived from an EMBL/GenBank/DDBJ whole genome shotgun (WGS) entry which is preliminary data.</text>
</comment>
<dbReference type="Gene3D" id="3.40.50.620">
    <property type="entry name" value="HUPs"/>
    <property type="match status" value="1"/>
</dbReference>
<gene>
    <name evidence="2" type="ORF">EZS27_003567</name>
</gene>
<sequence length="358" mass="43104">MKIYNRDKNTLDAARERISFIFDEFEEVNVSVSSGKDSTVLYHLCLQEAVRRGRKIIVFFQDQEAEYQSSIDLIKVMMSNKNVIPAWYQVPVYMTNSTSTEDYFLYAWGENEQHVREKDPLAIHSIEESYPKRFYEFFRWYEKKNPKAAYLVGLRAEESLTRFRAVTKFAGYKGIRWSSMDGDVKKFYPLYDWTVYDVWKFIYDYNLPYNKIYDLMFKANYSIYSGMRVSNLIHEKSYKCLVDLPKFEPETYNKLCKRISGIATASRYASEKLVFSNKKLPIHYKTWKEFRDFLLFNLPNMEHQQKFINRFENQEKNERTYQAQVGQLLINDYENSRPFDTKMNEKKEKIKEKWMQIL</sequence>
<protein>
    <submittedName>
        <fullName evidence="2">Phosphoadenosine phosphosulfate reductase</fullName>
        <ecNumber evidence="2">1.8.4.8</ecNumber>
    </submittedName>
</protein>
<dbReference type="InterPro" id="IPR021845">
    <property type="entry name" value="DUF3440"/>
</dbReference>
<evidence type="ECO:0000313" key="2">
    <source>
        <dbReference type="EMBL" id="KAA6348967.1"/>
    </source>
</evidence>
<dbReference type="PANTHER" id="PTHR30083:SF0">
    <property type="entry name" value="3'-PHOSPHOADENOSINE 5'-PHOSPHOSULFATE SULFOTRANSFERASE (PAPS REDUCTASE)_FAD SYNTHETASE"/>
    <property type="match status" value="1"/>
</dbReference>
<dbReference type="EMBL" id="SNRY01000056">
    <property type="protein sequence ID" value="KAA6348967.1"/>
    <property type="molecule type" value="Genomic_DNA"/>
</dbReference>
<proteinExistence type="predicted"/>
<name>A0A5J4SSH5_9ZZZZ</name>
<keyword evidence="2" id="KW-0560">Oxidoreductase</keyword>
<dbReference type="Pfam" id="PF11922">
    <property type="entry name" value="DUF3440"/>
    <property type="match status" value="1"/>
</dbReference>